<dbReference type="EMBL" id="PPTU01000004">
    <property type="protein sequence ID" value="RDB72243.1"/>
    <property type="molecule type" value="Genomic_DNA"/>
</dbReference>
<dbReference type="SMART" id="SM00421">
    <property type="entry name" value="HTH_LUXR"/>
    <property type="match status" value="1"/>
</dbReference>
<keyword evidence="4" id="KW-1133">Transmembrane helix</keyword>
<evidence type="ECO:0000256" key="4">
    <source>
        <dbReference type="SAM" id="Phobius"/>
    </source>
</evidence>
<dbReference type="Pfam" id="PF00196">
    <property type="entry name" value="GerE"/>
    <property type="match status" value="1"/>
</dbReference>
<evidence type="ECO:0000313" key="7">
    <source>
        <dbReference type="Proteomes" id="UP000253970"/>
    </source>
</evidence>
<dbReference type="GO" id="GO:0006355">
    <property type="term" value="P:regulation of DNA-templated transcription"/>
    <property type="evidence" value="ECO:0007669"/>
    <property type="project" value="InterPro"/>
</dbReference>
<feature type="transmembrane region" description="Helical" evidence="4">
    <location>
        <begin position="57"/>
        <end position="77"/>
    </location>
</feature>
<feature type="transmembrane region" description="Helical" evidence="4">
    <location>
        <begin position="213"/>
        <end position="235"/>
    </location>
</feature>
<evidence type="ECO:0000256" key="1">
    <source>
        <dbReference type="ARBA" id="ARBA00023015"/>
    </source>
</evidence>
<comment type="caution">
    <text evidence="6">The sequence shown here is derived from an EMBL/GenBank/DDBJ whole genome shotgun (WGS) entry which is preliminary data.</text>
</comment>
<reference evidence="6 7" key="1">
    <citation type="journal article" date="2018" name="Elife">
        <title>Discovery and characterization of a prevalent human gut bacterial enzyme sufficient for the inactivation of a family of plant toxins.</title>
        <authorList>
            <person name="Koppel N."/>
            <person name="Bisanz J.E."/>
            <person name="Pandelia M.E."/>
            <person name="Turnbaugh P.J."/>
            <person name="Balskus E.P."/>
        </authorList>
    </citation>
    <scope>NUCLEOTIDE SEQUENCE [LARGE SCALE GENOMIC DNA]</scope>
    <source>
        <strain evidence="6 7">W1 BHI 6</strain>
    </source>
</reference>
<name>A0A369MK32_EGGLN</name>
<keyword evidence="4" id="KW-0812">Transmembrane</keyword>
<evidence type="ECO:0000259" key="5">
    <source>
        <dbReference type="PROSITE" id="PS50043"/>
    </source>
</evidence>
<dbReference type="GO" id="GO:0003677">
    <property type="term" value="F:DNA binding"/>
    <property type="evidence" value="ECO:0007669"/>
    <property type="project" value="UniProtKB-KW"/>
</dbReference>
<feature type="transmembrane region" description="Helical" evidence="4">
    <location>
        <begin position="269"/>
        <end position="290"/>
    </location>
</feature>
<feature type="transmembrane region" description="Helical" evidence="4">
    <location>
        <begin position="296"/>
        <end position="319"/>
    </location>
</feature>
<dbReference type="SUPFAM" id="SSF46894">
    <property type="entry name" value="C-terminal effector domain of the bipartite response regulators"/>
    <property type="match status" value="1"/>
</dbReference>
<keyword evidence="1" id="KW-0805">Transcription regulation</keyword>
<evidence type="ECO:0000313" key="6">
    <source>
        <dbReference type="EMBL" id="RDB72243.1"/>
    </source>
</evidence>
<dbReference type="CDD" id="cd06170">
    <property type="entry name" value="LuxR_C_like"/>
    <property type="match status" value="1"/>
</dbReference>
<dbReference type="PANTHER" id="PTHR44688:SF16">
    <property type="entry name" value="DNA-BINDING TRANSCRIPTIONAL ACTIVATOR DEVR_DOSR"/>
    <property type="match status" value="1"/>
</dbReference>
<dbReference type="InterPro" id="IPR016032">
    <property type="entry name" value="Sig_transdc_resp-reg_C-effctor"/>
</dbReference>
<dbReference type="Proteomes" id="UP000253970">
    <property type="component" value="Unassembled WGS sequence"/>
</dbReference>
<feature type="transmembrane region" description="Helical" evidence="4">
    <location>
        <begin position="24"/>
        <end position="45"/>
    </location>
</feature>
<keyword evidence="2" id="KW-0238">DNA-binding</keyword>
<accession>A0A369MK32</accession>
<dbReference type="InterPro" id="IPR000792">
    <property type="entry name" value="Tscrpt_reg_LuxR_C"/>
</dbReference>
<dbReference type="InterPro" id="IPR036388">
    <property type="entry name" value="WH-like_DNA-bd_sf"/>
</dbReference>
<dbReference type="AlphaFoldDB" id="A0A369MK32"/>
<feature type="transmembrane region" description="Helical" evidence="4">
    <location>
        <begin position="89"/>
        <end position="111"/>
    </location>
</feature>
<feature type="transmembrane region" description="Helical" evidence="4">
    <location>
        <begin position="174"/>
        <end position="192"/>
    </location>
</feature>
<dbReference type="PROSITE" id="PS50043">
    <property type="entry name" value="HTH_LUXR_2"/>
    <property type="match status" value="1"/>
</dbReference>
<evidence type="ECO:0000256" key="2">
    <source>
        <dbReference type="ARBA" id="ARBA00023125"/>
    </source>
</evidence>
<organism evidence="6 7">
    <name type="scientific">Eggerthella lenta</name>
    <name type="common">Eubacterium lentum</name>
    <dbReference type="NCBI Taxonomy" id="84112"/>
    <lineage>
        <taxon>Bacteria</taxon>
        <taxon>Bacillati</taxon>
        <taxon>Actinomycetota</taxon>
        <taxon>Coriobacteriia</taxon>
        <taxon>Eggerthellales</taxon>
        <taxon>Eggerthellaceae</taxon>
        <taxon>Eggerthella</taxon>
    </lineage>
</organism>
<feature type="domain" description="HTH luxR-type" evidence="5">
    <location>
        <begin position="412"/>
        <end position="476"/>
    </location>
</feature>
<gene>
    <name evidence="6" type="ORF">C1875_04160</name>
</gene>
<proteinExistence type="predicted"/>
<keyword evidence="3" id="KW-0804">Transcription</keyword>
<sequence length="476" mass="51769">MGNERGSDAVAKLRSALANTREKIVSDGLFVGTSCAIALVSYTHYTPVLAHTSPEALSFSDVACLFGALTSLVLLAFSRHDRPAFAQPTVIWISSACVLVSILAFALFPALAYMSPLLVSLVGGGLFGVYLSVMAVCWLWVYAHHSAAVVIWNIAFSALVGAIMLWFIVGMDTPRVACSLAALLCIGAYSLTKRMRLLQGSLLDQSSLDSDRHTPAHIIVATFLFSYAFMVSLSFAGLEHFSLAFSAIVILIPFLLVSVLMISFKRLTVLSLLNVAVPIIVTATLSASFLDLNPVITFDLALIGILLFLAYAVVFLCAITEKTDSHAYRAFSLLMLSYFGGCIVGRAVSAWAMFGTMRAHDIVVLTSVLAVLMAMLLCVRNGFMPKQLIALFDPGHMSEKNGLTDEQAVRLEQVSVRCNLGKREREVLGLLLQQKTASEIATEMTIANGTAKSHIRHVYKKLGIHSREELFDLFER</sequence>
<feature type="transmembrane region" description="Helical" evidence="4">
    <location>
        <begin position="241"/>
        <end position="262"/>
    </location>
</feature>
<feature type="transmembrane region" description="Helical" evidence="4">
    <location>
        <begin position="360"/>
        <end position="379"/>
    </location>
</feature>
<protein>
    <submittedName>
        <fullName evidence="6">LuxR family transcriptional regulator</fullName>
    </submittedName>
</protein>
<keyword evidence="4" id="KW-0472">Membrane</keyword>
<feature type="transmembrane region" description="Helical" evidence="4">
    <location>
        <begin position="117"/>
        <end position="142"/>
    </location>
</feature>
<feature type="transmembrane region" description="Helical" evidence="4">
    <location>
        <begin position="149"/>
        <end position="168"/>
    </location>
</feature>
<dbReference type="PANTHER" id="PTHR44688">
    <property type="entry name" value="DNA-BINDING TRANSCRIPTIONAL ACTIVATOR DEVR_DOSR"/>
    <property type="match status" value="1"/>
</dbReference>
<feature type="transmembrane region" description="Helical" evidence="4">
    <location>
        <begin position="331"/>
        <end position="354"/>
    </location>
</feature>
<dbReference type="PRINTS" id="PR00038">
    <property type="entry name" value="HTHLUXR"/>
</dbReference>
<dbReference type="Gene3D" id="1.10.10.10">
    <property type="entry name" value="Winged helix-like DNA-binding domain superfamily/Winged helix DNA-binding domain"/>
    <property type="match status" value="1"/>
</dbReference>
<evidence type="ECO:0000256" key="3">
    <source>
        <dbReference type="ARBA" id="ARBA00023163"/>
    </source>
</evidence>